<reference evidence="1" key="2">
    <citation type="journal article" date="2015" name="Data Brief">
        <title>Shoot transcriptome of the giant reed, Arundo donax.</title>
        <authorList>
            <person name="Barrero R.A."/>
            <person name="Guerrero F.D."/>
            <person name="Moolhuijzen P."/>
            <person name="Goolsby J.A."/>
            <person name="Tidwell J."/>
            <person name="Bellgard S.E."/>
            <person name="Bellgard M.I."/>
        </authorList>
    </citation>
    <scope>NUCLEOTIDE SEQUENCE</scope>
    <source>
        <tissue evidence="1">Shoot tissue taken approximately 20 cm above the soil surface</tissue>
    </source>
</reference>
<dbReference type="AlphaFoldDB" id="A0A0A9G8F2"/>
<sequence length="47" mass="4837">MFRIPSSMTAAVSSSGRDILLKAGPSHGSWPCSSLCASTGFTSVDTM</sequence>
<organism evidence="1">
    <name type="scientific">Arundo donax</name>
    <name type="common">Giant reed</name>
    <name type="synonym">Donax arundinaceus</name>
    <dbReference type="NCBI Taxonomy" id="35708"/>
    <lineage>
        <taxon>Eukaryota</taxon>
        <taxon>Viridiplantae</taxon>
        <taxon>Streptophyta</taxon>
        <taxon>Embryophyta</taxon>
        <taxon>Tracheophyta</taxon>
        <taxon>Spermatophyta</taxon>
        <taxon>Magnoliopsida</taxon>
        <taxon>Liliopsida</taxon>
        <taxon>Poales</taxon>
        <taxon>Poaceae</taxon>
        <taxon>PACMAD clade</taxon>
        <taxon>Arundinoideae</taxon>
        <taxon>Arundineae</taxon>
        <taxon>Arundo</taxon>
    </lineage>
</organism>
<proteinExistence type="predicted"/>
<dbReference type="EMBL" id="GBRH01180933">
    <property type="protein sequence ID" value="JAE16963.1"/>
    <property type="molecule type" value="Transcribed_RNA"/>
</dbReference>
<protein>
    <submittedName>
        <fullName evidence="1">Uncharacterized protein</fullName>
    </submittedName>
</protein>
<reference evidence="1" key="1">
    <citation type="submission" date="2014-09" db="EMBL/GenBank/DDBJ databases">
        <authorList>
            <person name="Magalhaes I.L.F."/>
            <person name="Oliveira U."/>
            <person name="Santos F.R."/>
            <person name="Vidigal T.H.D.A."/>
            <person name="Brescovit A.D."/>
            <person name="Santos A.J."/>
        </authorList>
    </citation>
    <scope>NUCLEOTIDE SEQUENCE</scope>
    <source>
        <tissue evidence="1">Shoot tissue taken approximately 20 cm above the soil surface</tissue>
    </source>
</reference>
<name>A0A0A9G8F2_ARUDO</name>
<evidence type="ECO:0000313" key="1">
    <source>
        <dbReference type="EMBL" id="JAE16963.1"/>
    </source>
</evidence>
<accession>A0A0A9G8F2</accession>